<dbReference type="EMBL" id="AYSA01000007">
    <property type="protein sequence ID" value="ESZ99381.1"/>
    <property type="molecule type" value="Genomic_DNA"/>
</dbReference>
<protein>
    <submittedName>
        <fullName evidence="2">Uncharacterized protein</fullName>
    </submittedName>
</protein>
<comment type="caution">
    <text evidence="2">The sequence shown here is derived from an EMBL/GenBank/DDBJ whole genome shotgun (WGS) entry which is preliminary data.</text>
</comment>
<keyword evidence="3" id="KW-1185">Reference proteome</keyword>
<reference evidence="2 3" key="1">
    <citation type="journal article" date="2014" name="Genome Announc.">
        <title>Draft genome sequence of Sclerotinia borealis, a psychrophilic plant pathogenic fungus.</title>
        <authorList>
            <person name="Mardanov A.V."/>
            <person name="Beletsky A.V."/>
            <person name="Kadnikov V.V."/>
            <person name="Ignatov A.N."/>
            <person name="Ravin N.V."/>
        </authorList>
    </citation>
    <scope>NUCLEOTIDE SEQUENCE [LARGE SCALE GENOMIC DNA]</scope>
    <source>
        <strain evidence="3">F-4157</strain>
    </source>
</reference>
<name>W9CU36_SCLBF</name>
<sequence>MSHPFLTPTVDGLATPSTLDLDSNHSGEDDYDDLPHLDSDSDSDSNSNSSSDSDSDYYSYSYSYSYSYKYAP</sequence>
<feature type="compositionally biased region" description="Basic and acidic residues" evidence="1">
    <location>
        <begin position="22"/>
        <end position="39"/>
    </location>
</feature>
<evidence type="ECO:0000313" key="3">
    <source>
        <dbReference type="Proteomes" id="UP000019487"/>
    </source>
</evidence>
<evidence type="ECO:0000313" key="2">
    <source>
        <dbReference type="EMBL" id="ESZ99381.1"/>
    </source>
</evidence>
<gene>
    <name evidence="2" type="ORF">SBOR_0251</name>
</gene>
<dbReference type="HOGENOM" id="CLU_2723641_0_0_1"/>
<dbReference type="AlphaFoldDB" id="W9CU36"/>
<accession>W9CU36</accession>
<feature type="region of interest" description="Disordered" evidence="1">
    <location>
        <begin position="1"/>
        <end position="59"/>
    </location>
</feature>
<organism evidence="2 3">
    <name type="scientific">Sclerotinia borealis (strain F-4128)</name>
    <dbReference type="NCBI Taxonomy" id="1432307"/>
    <lineage>
        <taxon>Eukaryota</taxon>
        <taxon>Fungi</taxon>
        <taxon>Dikarya</taxon>
        <taxon>Ascomycota</taxon>
        <taxon>Pezizomycotina</taxon>
        <taxon>Leotiomycetes</taxon>
        <taxon>Helotiales</taxon>
        <taxon>Sclerotiniaceae</taxon>
        <taxon>Sclerotinia</taxon>
    </lineage>
</organism>
<dbReference type="Proteomes" id="UP000019487">
    <property type="component" value="Unassembled WGS sequence"/>
</dbReference>
<feature type="compositionally biased region" description="Low complexity" evidence="1">
    <location>
        <begin position="44"/>
        <end position="59"/>
    </location>
</feature>
<evidence type="ECO:0000256" key="1">
    <source>
        <dbReference type="SAM" id="MobiDB-lite"/>
    </source>
</evidence>
<proteinExistence type="predicted"/>